<organism evidence="2 3">
    <name type="scientific">Babesia bigemina</name>
    <dbReference type="NCBI Taxonomy" id="5866"/>
    <lineage>
        <taxon>Eukaryota</taxon>
        <taxon>Sar</taxon>
        <taxon>Alveolata</taxon>
        <taxon>Apicomplexa</taxon>
        <taxon>Aconoidasida</taxon>
        <taxon>Piroplasmida</taxon>
        <taxon>Babesiidae</taxon>
        <taxon>Babesia</taxon>
    </lineage>
</organism>
<reference evidence="3" key="1">
    <citation type="journal article" date="2014" name="Nucleic Acids Res.">
        <title>The evolutionary dynamics of variant antigen genes in Babesia reveal a history of genomic innovation underlying host-parasite interaction.</title>
        <authorList>
            <person name="Jackson A.P."/>
            <person name="Otto T.D."/>
            <person name="Darby A."/>
            <person name="Ramaprasad A."/>
            <person name="Xia D."/>
            <person name="Echaide I.E."/>
            <person name="Farber M."/>
            <person name="Gahlot S."/>
            <person name="Gamble J."/>
            <person name="Gupta D."/>
            <person name="Gupta Y."/>
            <person name="Jackson L."/>
            <person name="Malandrin L."/>
            <person name="Malas T.B."/>
            <person name="Moussa E."/>
            <person name="Nair M."/>
            <person name="Reid A.J."/>
            <person name="Sanders M."/>
            <person name="Sharma J."/>
            <person name="Tracey A."/>
            <person name="Quail M.A."/>
            <person name="Weir W."/>
            <person name="Wastling J.M."/>
            <person name="Hall N."/>
            <person name="Willadsen P."/>
            <person name="Lingelbach K."/>
            <person name="Shiels B."/>
            <person name="Tait A."/>
            <person name="Berriman M."/>
            <person name="Allred D.R."/>
            <person name="Pain A."/>
        </authorList>
    </citation>
    <scope>NUCLEOTIDE SEQUENCE [LARGE SCALE GENOMIC DNA]</scope>
    <source>
        <strain evidence="3">Bond</strain>
    </source>
</reference>
<dbReference type="AlphaFoldDB" id="A0A061DAG7"/>
<dbReference type="Proteomes" id="UP000033188">
    <property type="component" value="Chromosome 3"/>
</dbReference>
<sequence length="1052" mass="119162">MDLLPRGDSRLPAKGRGMLSVESTTSGAVVKQYGAVFRPPEVDSDETPLIDPADSTPETMFSDLTQFMQDPRSKKTVMWRYPFLRTFPQRAALRTLTDFMPASRARDCLNVTDGSNVDDLLDPTCQGYYCKRHIKAFFRYQPEFNYMRNGTEVFPRTPEPPKLQLPSDMPPTEGSKERPSVPLGWRTFAALGLYHTATGVSDPAVLWSGYRLTDGDPMGRLASGLYNSPLTLRVLSGRDAVMPNNNMMHSKYPIEQGERFRGNKGDMSHLGPMAPRHHETISEDLYRHHFAEDGVWPYKHFETVLSEMVPSQALWARLSTTLLRSTAKVLRMYKLRVRKNFKQEVFSARRTTILGRPKPPSEVPVETSVGVLYFLTAPTLHHAVGLACSDPMARCNLYQQLLLFEVDDVLKYQIFKKRDPNRENPRQYVVLGSYDHRDDHKLLRDKMMRFVVRSNCVNTHVMLHSPRKDAMVDLSMPLQQFLPITTQQRDRLLDRLNNVRDACNTKNKSLPIGDLSIINQFDSDDAFDWARRSPYTRAGCYESLFVAKAYEVGFYGRNCHYVAPLPMGSSLMPVKQEYAIIERDPVDVLRDRMSDGWGHVLALPKVIPRSSELYRELAAGESVGVENVRDEHSEQRVDGATESTPPESGDAGTDPAQQSWPGRLRITIRRTVSECFKAPNISSKHIASTRPIVEDKAKLGDVPFERDGSLAVEMPPPRVEDTEGASRSQDKLNGPLESQMGGITRGRMYVVGRPGKQEVPGSVQMLPGVLLSTDAVGKLLSENAPVELDTPFFADLLKDYVYVSLPAGDFFECPPGDDNVKYNERGEESMIQTGVGAETTNRLPKNRPEAIAGFWIKKSECYLMYKNDEERCMLLGKAPSRLDRRRTLSQDMIKRGLIRNEVILDYIRKGAGLTWPDLSNAYSRREGKLVSHLSPTEEMKTMWTVDPLNKPYARYSADDEVPAARFYLKPVEYAEDDPRQRMRRYPQELYKMAFEFMQKVDRGEAKPEDDPLKALVEAEYVLPKDSNDSICTWEEAELEEAKNAPVQGTSTA</sequence>
<evidence type="ECO:0000256" key="1">
    <source>
        <dbReference type="SAM" id="MobiDB-lite"/>
    </source>
</evidence>
<feature type="region of interest" description="Disordered" evidence="1">
    <location>
        <begin position="155"/>
        <end position="180"/>
    </location>
</feature>
<dbReference type="EMBL" id="LK391709">
    <property type="protein sequence ID" value="CDR96972.1"/>
    <property type="molecule type" value="Genomic_DNA"/>
</dbReference>
<dbReference type="KEGG" id="bbig:BBBOND_0308750"/>
<evidence type="ECO:0000313" key="3">
    <source>
        <dbReference type="Proteomes" id="UP000033188"/>
    </source>
</evidence>
<feature type="region of interest" description="Disordered" evidence="1">
    <location>
        <begin position="625"/>
        <end position="662"/>
    </location>
</feature>
<feature type="region of interest" description="Disordered" evidence="1">
    <location>
        <begin position="707"/>
        <end position="739"/>
    </location>
</feature>
<dbReference type="VEuPathDB" id="PiroplasmaDB:BBBOND_0308750"/>
<accession>A0A061DAG7</accession>
<proteinExistence type="predicted"/>
<dbReference type="GeneID" id="24565513"/>
<dbReference type="OrthoDB" id="360266at2759"/>
<name>A0A061DAG7_BABBI</name>
<keyword evidence="3" id="KW-1185">Reference proteome</keyword>
<dbReference type="RefSeq" id="XP_012769158.1">
    <property type="nucleotide sequence ID" value="XM_012913704.1"/>
</dbReference>
<dbReference type="OMA" id="RFLKGIW"/>
<gene>
    <name evidence="2" type="ORF">BBBOND_0308750</name>
</gene>
<protein>
    <submittedName>
        <fullName evidence="2">Uncharacterized protein</fullName>
    </submittedName>
</protein>
<evidence type="ECO:0000313" key="2">
    <source>
        <dbReference type="EMBL" id="CDR96972.1"/>
    </source>
</evidence>
<feature type="compositionally biased region" description="Basic and acidic residues" evidence="1">
    <location>
        <begin position="627"/>
        <end position="639"/>
    </location>
</feature>